<gene>
    <name evidence="1" type="ORF">DUNSADRAFT_11668</name>
</gene>
<name>A0ABQ7FRS4_DUNSA</name>
<protein>
    <recommendedName>
        <fullName evidence="3">Encoded protein</fullName>
    </recommendedName>
</protein>
<evidence type="ECO:0000313" key="2">
    <source>
        <dbReference type="Proteomes" id="UP000815325"/>
    </source>
</evidence>
<dbReference type="Proteomes" id="UP000815325">
    <property type="component" value="Unassembled WGS sequence"/>
</dbReference>
<accession>A0ABQ7FRS4</accession>
<proteinExistence type="predicted"/>
<comment type="caution">
    <text evidence="1">The sequence shown here is derived from an EMBL/GenBank/DDBJ whole genome shotgun (WGS) entry which is preliminary data.</text>
</comment>
<keyword evidence="2" id="KW-1185">Reference proteome</keyword>
<evidence type="ECO:0000313" key="1">
    <source>
        <dbReference type="EMBL" id="KAF5825321.1"/>
    </source>
</evidence>
<dbReference type="EMBL" id="MU073791">
    <property type="protein sequence ID" value="KAF5825321.1"/>
    <property type="molecule type" value="Genomic_DNA"/>
</dbReference>
<sequence length="84" mass="9196">MRNADGDTSDVVKVAQSVRFDGDPIVAGFTRNSPAGDISRGREEDLVFEGTGSDPGDPSNSAQPMRYVFACKDAMMWRKYLTCM</sequence>
<reference evidence="1" key="1">
    <citation type="submission" date="2017-08" db="EMBL/GenBank/DDBJ databases">
        <authorList>
            <person name="Polle J.E."/>
            <person name="Barry K."/>
            <person name="Cushman J."/>
            <person name="Schmutz J."/>
            <person name="Tran D."/>
            <person name="Hathwaick L.T."/>
            <person name="Yim W.C."/>
            <person name="Jenkins J."/>
            <person name="Mckie-Krisberg Z.M."/>
            <person name="Prochnik S."/>
            <person name="Lindquist E."/>
            <person name="Dockter R.B."/>
            <person name="Adam C."/>
            <person name="Molina H."/>
            <person name="Bunkerborg J."/>
            <person name="Jin E."/>
            <person name="Buchheim M."/>
            <person name="Magnuson J."/>
        </authorList>
    </citation>
    <scope>NUCLEOTIDE SEQUENCE</scope>
    <source>
        <strain evidence="1">CCAP 19/18</strain>
    </source>
</reference>
<organism evidence="1 2">
    <name type="scientific">Dunaliella salina</name>
    <name type="common">Green alga</name>
    <name type="synonym">Protococcus salinus</name>
    <dbReference type="NCBI Taxonomy" id="3046"/>
    <lineage>
        <taxon>Eukaryota</taxon>
        <taxon>Viridiplantae</taxon>
        <taxon>Chlorophyta</taxon>
        <taxon>core chlorophytes</taxon>
        <taxon>Chlorophyceae</taxon>
        <taxon>CS clade</taxon>
        <taxon>Chlamydomonadales</taxon>
        <taxon>Dunaliellaceae</taxon>
        <taxon>Dunaliella</taxon>
    </lineage>
</organism>
<evidence type="ECO:0008006" key="3">
    <source>
        <dbReference type="Google" id="ProtNLM"/>
    </source>
</evidence>